<evidence type="ECO:0000313" key="1">
    <source>
        <dbReference type="EMBL" id="JAH23437.1"/>
    </source>
</evidence>
<dbReference type="AlphaFoldDB" id="A0A0E9R3V4"/>
<reference evidence="1" key="1">
    <citation type="submission" date="2014-11" db="EMBL/GenBank/DDBJ databases">
        <authorList>
            <person name="Amaro Gonzalez C."/>
        </authorList>
    </citation>
    <scope>NUCLEOTIDE SEQUENCE</scope>
</reference>
<name>A0A0E9R3V4_ANGAN</name>
<dbReference type="EMBL" id="GBXM01085140">
    <property type="protein sequence ID" value="JAH23437.1"/>
    <property type="molecule type" value="Transcribed_RNA"/>
</dbReference>
<reference evidence="1" key="2">
    <citation type="journal article" date="2015" name="Fish Shellfish Immunol.">
        <title>Early steps in the European eel (Anguilla anguilla)-Vibrio vulnificus interaction in the gills: Role of the RtxA13 toxin.</title>
        <authorList>
            <person name="Callol A."/>
            <person name="Pajuelo D."/>
            <person name="Ebbesson L."/>
            <person name="Teles M."/>
            <person name="MacKenzie S."/>
            <person name="Amaro C."/>
        </authorList>
    </citation>
    <scope>NUCLEOTIDE SEQUENCE</scope>
</reference>
<proteinExistence type="predicted"/>
<organism evidence="1">
    <name type="scientific">Anguilla anguilla</name>
    <name type="common">European freshwater eel</name>
    <name type="synonym">Muraena anguilla</name>
    <dbReference type="NCBI Taxonomy" id="7936"/>
    <lineage>
        <taxon>Eukaryota</taxon>
        <taxon>Metazoa</taxon>
        <taxon>Chordata</taxon>
        <taxon>Craniata</taxon>
        <taxon>Vertebrata</taxon>
        <taxon>Euteleostomi</taxon>
        <taxon>Actinopterygii</taxon>
        <taxon>Neopterygii</taxon>
        <taxon>Teleostei</taxon>
        <taxon>Anguilliformes</taxon>
        <taxon>Anguillidae</taxon>
        <taxon>Anguilla</taxon>
    </lineage>
</organism>
<accession>A0A0E9R3V4</accession>
<sequence length="35" mass="3923">MPLPASLLIISVLKIPVNKENPYQFEANQIIIPMS</sequence>
<protein>
    <submittedName>
        <fullName evidence="1">Uncharacterized protein</fullName>
    </submittedName>
</protein>